<keyword evidence="1" id="KW-1133">Transmembrane helix</keyword>
<dbReference type="PANTHER" id="PTHR30188:SF4">
    <property type="entry name" value="PROTEIN TRIGALACTOSYLDIACYLGLYCEROL 1, CHLOROPLASTIC"/>
    <property type="match status" value="1"/>
</dbReference>
<accession>A0ABQ2NDK6</accession>
<dbReference type="PANTHER" id="PTHR30188">
    <property type="entry name" value="ABC TRANSPORTER PERMEASE PROTEIN-RELATED"/>
    <property type="match status" value="1"/>
</dbReference>
<dbReference type="EMBL" id="BMNI01000015">
    <property type="protein sequence ID" value="GGO93932.1"/>
    <property type="molecule type" value="Genomic_DNA"/>
</dbReference>
<evidence type="ECO:0000313" key="2">
    <source>
        <dbReference type="EMBL" id="GGO93932.1"/>
    </source>
</evidence>
<dbReference type="RefSeq" id="WP_188785218.1">
    <property type="nucleotide sequence ID" value="NZ_BMNI01000015.1"/>
</dbReference>
<keyword evidence="3" id="KW-1185">Reference proteome</keyword>
<gene>
    <name evidence="2" type="ORF">GCM10011584_33780</name>
</gene>
<feature type="transmembrane region" description="Helical" evidence="1">
    <location>
        <begin position="172"/>
        <end position="202"/>
    </location>
</feature>
<dbReference type="Proteomes" id="UP000655410">
    <property type="component" value="Unassembled WGS sequence"/>
</dbReference>
<feature type="transmembrane region" description="Helical" evidence="1">
    <location>
        <begin position="222"/>
        <end position="245"/>
    </location>
</feature>
<sequence>MSQTTTGREDRVPDVAGGSLVEGFRSGRRDRQRLEFLGQGGAMLALLGRIGAAFLRAVRTGHFPAEELITETWYTIRVCTLPALAVSIPFGVVLALQVGVLAQQVGATSFTGAGNTLAVIRQAAPMITALMLSGVAGSAICADLGARKIREELDALEVMGISTIERVVMPRAICIVFVSCLLTGVVMFFAIITTLLISVVLLDLSPGTYLASVDSLASPADLGLSLVKAAVFGVICVTVAAHFGLTVKAGPAGVGDAVTTSVVVNFVLLFTANFVISQIATTFMGGPLG</sequence>
<name>A0ABQ2NDK6_9ACTN</name>
<evidence type="ECO:0000256" key="1">
    <source>
        <dbReference type="SAM" id="Phobius"/>
    </source>
</evidence>
<feature type="transmembrane region" description="Helical" evidence="1">
    <location>
        <begin position="79"/>
        <end position="102"/>
    </location>
</feature>
<comment type="caution">
    <text evidence="2">The sequence shown here is derived from an EMBL/GenBank/DDBJ whole genome shotgun (WGS) entry which is preliminary data.</text>
</comment>
<keyword evidence="1" id="KW-0812">Transmembrane</keyword>
<dbReference type="Pfam" id="PF02405">
    <property type="entry name" value="MlaE"/>
    <property type="match status" value="1"/>
</dbReference>
<organism evidence="2 3">
    <name type="scientific">Nocardioides phosphati</name>
    <dbReference type="NCBI Taxonomy" id="1867775"/>
    <lineage>
        <taxon>Bacteria</taxon>
        <taxon>Bacillati</taxon>
        <taxon>Actinomycetota</taxon>
        <taxon>Actinomycetes</taxon>
        <taxon>Propionibacteriales</taxon>
        <taxon>Nocardioidaceae</taxon>
        <taxon>Nocardioides</taxon>
    </lineage>
</organism>
<proteinExistence type="predicted"/>
<keyword evidence="1" id="KW-0472">Membrane</keyword>
<protein>
    <submittedName>
        <fullName evidence="2">ABC transporter permease</fullName>
    </submittedName>
</protein>
<feature type="transmembrane region" description="Helical" evidence="1">
    <location>
        <begin position="257"/>
        <end position="280"/>
    </location>
</feature>
<feature type="transmembrane region" description="Helical" evidence="1">
    <location>
        <begin position="122"/>
        <end position="142"/>
    </location>
</feature>
<reference evidence="3" key="1">
    <citation type="journal article" date="2019" name="Int. J. Syst. Evol. Microbiol.">
        <title>The Global Catalogue of Microorganisms (GCM) 10K type strain sequencing project: providing services to taxonomists for standard genome sequencing and annotation.</title>
        <authorList>
            <consortium name="The Broad Institute Genomics Platform"/>
            <consortium name="The Broad Institute Genome Sequencing Center for Infectious Disease"/>
            <person name="Wu L."/>
            <person name="Ma J."/>
        </authorList>
    </citation>
    <scope>NUCLEOTIDE SEQUENCE [LARGE SCALE GENOMIC DNA]</scope>
    <source>
        <strain evidence="3">CGMCC 4.7371</strain>
    </source>
</reference>
<evidence type="ECO:0000313" key="3">
    <source>
        <dbReference type="Proteomes" id="UP000655410"/>
    </source>
</evidence>
<dbReference type="InterPro" id="IPR030802">
    <property type="entry name" value="Permease_MalE"/>
</dbReference>